<feature type="compositionally biased region" description="Low complexity" evidence="1">
    <location>
        <begin position="110"/>
        <end position="128"/>
    </location>
</feature>
<feature type="region of interest" description="Disordered" evidence="1">
    <location>
        <begin position="87"/>
        <end position="142"/>
    </location>
</feature>
<protein>
    <submittedName>
        <fullName evidence="2">Uncharacterized protein</fullName>
    </submittedName>
</protein>
<evidence type="ECO:0000256" key="1">
    <source>
        <dbReference type="SAM" id="MobiDB-lite"/>
    </source>
</evidence>
<accession>S9UUF0</accession>
<evidence type="ECO:0000313" key="3">
    <source>
        <dbReference type="Proteomes" id="UP000015354"/>
    </source>
</evidence>
<dbReference type="PANTHER" id="PTHR28596">
    <property type="entry name" value="BBSOME-INTERACTING PROTEIN 1"/>
    <property type="match status" value="1"/>
</dbReference>
<dbReference type="EMBL" id="ATMH01010082">
    <property type="protein sequence ID" value="EPY18141.1"/>
    <property type="molecule type" value="Genomic_DNA"/>
</dbReference>
<feature type="compositionally biased region" description="Pro residues" evidence="1">
    <location>
        <begin position="129"/>
        <end position="142"/>
    </location>
</feature>
<dbReference type="Proteomes" id="UP000015354">
    <property type="component" value="Unassembled WGS sequence"/>
</dbReference>
<sequence length="142" mass="15955">MMKALFIHTLSSFFSSPFFFPAFVHTLLFVGAQSQCRRHRVRRRYSPRRVWCTPRTRSCSPFLCKPKLLPIKSYSLQRLEMLEKRLAKEAKEKRDQDKAKRGTVAWNMNPPTASGASGQAAGAGEAAPPIVPILSPPKPTSP</sequence>
<name>S9UUF0_9TRYP</name>
<dbReference type="GO" id="GO:0034464">
    <property type="term" value="C:BBSome"/>
    <property type="evidence" value="ECO:0007669"/>
    <property type="project" value="InterPro"/>
</dbReference>
<dbReference type="InterPro" id="IPR028233">
    <property type="entry name" value="BBIP10"/>
</dbReference>
<evidence type="ECO:0000313" key="2">
    <source>
        <dbReference type="EMBL" id="EPY18141.1"/>
    </source>
</evidence>
<organism evidence="2 3">
    <name type="scientific">Strigomonas culicis</name>
    <dbReference type="NCBI Taxonomy" id="28005"/>
    <lineage>
        <taxon>Eukaryota</taxon>
        <taxon>Discoba</taxon>
        <taxon>Euglenozoa</taxon>
        <taxon>Kinetoplastea</taxon>
        <taxon>Metakinetoplastina</taxon>
        <taxon>Trypanosomatida</taxon>
        <taxon>Trypanosomatidae</taxon>
        <taxon>Strigomonadinae</taxon>
        <taxon>Strigomonas</taxon>
    </lineage>
</organism>
<keyword evidence="3" id="KW-1185">Reference proteome</keyword>
<dbReference type="GO" id="GO:0097500">
    <property type="term" value="P:receptor localization to non-motile cilium"/>
    <property type="evidence" value="ECO:0007669"/>
    <property type="project" value="TreeGrafter"/>
</dbReference>
<gene>
    <name evidence="2" type="ORF">STCU_10163</name>
</gene>
<proteinExistence type="predicted"/>
<dbReference type="Pfam" id="PF14777">
    <property type="entry name" value="BBIP10"/>
    <property type="match status" value="1"/>
</dbReference>
<dbReference type="GO" id="GO:0060271">
    <property type="term" value="P:cilium assembly"/>
    <property type="evidence" value="ECO:0007669"/>
    <property type="project" value="InterPro"/>
</dbReference>
<comment type="caution">
    <text evidence="2">The sequence shown here is derived from an EMBL/GenBank/DDBJ whole genome shotgun (WGS) entry which is preliminary data.</text>
</comment>
<feature type="compositionally biased region" description="Basic and acidic residues" evidence="1">
    <location>
        <begin position="87"/>
        <end position="100"/>
    </location>
</feature>
<dbReference type="PANTHER" id="PTHR28596:SF1">
    <property type="entry name" value="BBSOME-INTERACTING PROTEIN 1"/>
    <property type="match status" value="1"/>
</dbReference>
<reference evidence="2 3" key="1">
    <citation type="journal article" date="2013" name="PLoS ONE">
        <title>Predicting the Proteins of Angomonas deanei, Strigomonas culicis and Their Respective Endosymbionts Reveals New Aspects of the Trypanosomatidae Family.</title>
        <authorList>
            <person name="Motta M.C."/>
            <person name="Martins A.C."/>
            <person name="de Souza S.S."/>
            <person name="Catta-Preta C.M."/>
            <person name="Silva R."/>
            <person name="Klein C.C."/>
            <person name="de Almeida L.G."/>
            <person name="de Lima Cunha O."/>
            <person name="Ciapina L.P."/>
            <person name="Brocchi M."/>
            <person name="Colabardini A.C."/>
            <person name="de Araujo Lima B."/>
            <person name="Machado C.R."/>
            <person name="de Almeida Soares C.M."/>
            <person name="Probst C.M."/>
            <person name="de Menezes C.B."/>
            <person name="Thompson C.E."/>
            <person name="Bartholomeu D.C."/>
            <person name="Gradia D.F."/>
            <person name="Pavoni D.P."/>
            <person name="Grisard E.C."/>
            <person name="Fantinatti-Garboggini F."/>
            <person name="Marchini F.K."/>
            <person name="Rodrigues-Luiz G.F."/>
            <person name="Wagner G."/>
            <person name="Goldman G.H."/>
            <person name="Fietto J.L."/>
            <person name="Elias M.C."/>
            <person name="Goldman M.H."/>
            <person name="Sagot M.F."/>
            <person name="Pereira M."/>
            <person name="Stoco P.H."/>
            <person name="de Mendonca-Neto R.P."/>
            <person name="Teixeira S.M."/>
            <person name="Maciel T.E."/>
            <person name="de Oliveira Mendes T.A."/>
            <person name="Urmenyi T.P."/>
            <person name="de Souza W."/>
            <person name="Schenkman S."/>
            <person name="de Vasconcelos A.T."/>
        </authorList>
    </citation>
    <scope>NUCLEOTIDE SEQUENCE [LARGE SCALE GENOMIC DNA]</scope>
</reference>
<dbReference type="AlphaFoldDB" id="S9UUF0"/>